<feature type="compositionally biased region" description="Polar residues" evidence="5">
    <location>
        <begin position="1688"/>
        <end position="1702"/>
    </location>
</feature>
<accession>A0A317XPQ9</accession>
<dbReference type="EMBL" id="KZ819193">
    <property type="protein sequence ID" value="PWZ00102.1"/>
    <property type="molecule type" value="Genomic_DNA"/>
</dbReference>
<name>A0A317XPQ9_9BASI</name>
<feature type="region of interest" description="Disordered" evidence="5">
    <location>
        <begin position="2013"/>
        <end position="2100"/>
    </location>
</feature>
<feature type="region of interest" description="Disordered" evidence="5">
    <location>
        <begin position="1567"/>
        <end position="1586"/>
    </location>
</feature>
<protein>
    <recommendedName>
        <fullName evidence="6">RING-type domain-containing protein</fullName>
    </recommendedName>
</protein>
<evidence type="ECO:0000256" key="2">
    <source>
        <dbReference type="ARBA" id="ARBA00022771"/>
    </source>
</evidence>
<feature type="region of interest" description="Disordered" evidence="5">
    <location>
        <begin position="1752"/>
        <end position="1771"/>
    </location>
</feature>
<reference evidence="7 8" key="1">
    <citation type="journal article" date="2018" name="Mol. Biol. Evol.">
        <title>Broad Genomic Sampling Reveals a Smut Pathogenic Ancestry of the Fungal Clade Ustilaginomycotina.</title>
        <authorList>
            <person name="Kijpornyongpan T."/>
            <person name="Mondo S.J."/>
            <person name="Barry K."/>
            <person name="Sandor L."/>
            <person name="Lee J."/>
            <person name="Lipzen A."/>
            <person name="Pangilinan J."/>
            <person name="LaButti K."/>
            <person name="Hainaut M."/>
            <person name="Henrissat B."/>
            <person name="Grigoriev I.V."/>
            <person name="Spatafora J.W."/>
            <person name="Aime M.C."/>
        </authorList>
    </citation>
    <scope>NUCLEOTIDE SEQUENCE [LARGE SCALE GENOMIC DNA]</scope>
    <source>
        <strain evidence="7 8">MCA 3645</strain>
    </source>
</reference>
<feature type="region of interest" description="Disordered" evidence="5">
    <location>
        <begin position="833"/>
        <end position="991"/>
    </location>
</feature>
<feature type="region of interest" description="Disordered" evidence="5">
    <location>
        <begin position="1"/>
        <end position="63"/>
    </location>
</feature>
<keyword evidence="3" id="KW-0862">Zinc</keyword>
<dbReference type="Proteomes" id="UP000246740">
    <property type="component" value="Unassembled WGS sequence"/>
</dbReference>
<dbReference type="InterPro" id="IPR001841">
    <property type="entry name" value="Znf_RING"/>
</dbReference>
<feature type="compositionally biased region" description="Polar residues" evidence="5">
    <location>
        <begin position="2047"/>
        <end position="2061"/>
    </location>
</feature>
<evidence type="ECO:0000256" key="1">
    <source>
        <dbReference type="ARBA" id="ARBA00022723"/>
    </source>
</evidence>
<organism evidence="7 8">
    <name type="scientific">Testicularia cyperi</name>
    <dbReference type="NCBI Taxonomy" id="1882483"/>
    <lineage>
        <taxon>Eukaryota</taxon>
        <taxon>Fungi</taxon>
        <taxon>Dikarya</taxon>
        <taxon>Basidiomycota</taxon>
        <taxon>Ustilaginomycotina</taxon>
        <taxon>Ustilaginomycetes</taxon>
        <taxon>Ustilaginales</taxon>
        <taxon>Anthracoideaceae</taxon>
        <taxon>Testicularia</taxon>
    </lineage>
</organism>
<evidence type="ECO:0000259" key="6">
    <source>
        <dbReference type="PROSITE" id="PS50089"/>
    </source>
</evidence>
<feature type="compositionally biased region" description="Polar residues" evidence="5">
    <location>
        <begin position="687"/>
        <end position="705"/>
    </location>
</feature>
<feature type="region of interest" description="Disordered" evidence="5">
    <location>
        <begin position="1372"/>
        <end position="1419"/>
    </location>
</feature>
<feature type="compositionally biased region" description="Pro residues" evidence="5">
    <location>
        <begin position="1492"/>
        <end position="1502"/>
    </location>
</feature>
<feature type="compositionally biased region" description="Low complexity" evidence="5">
    <location>
        <begin position="1268"/>
        <end position="1296"/>
    </location>
</feature>
<feature type="region of interest" description="Disordered" evidence="5">
    <location>
        <begin position="1194"/>
        <end position="1341"/>
    </location>
</feature>
<feature type="region of interest" description="Disordered" evidence="5">
    <location>
        <begin position="1065"/>
        <end position="1104"/>
    </location>
</feature>
<feature type="domain" description="RING-type" evidence="6">
    <location>
        <begin position="2182"/>
        <end position="2223"/>
    </location>
</feature>
<feature type="compositionally biased region" description="Low complexity" evidence="5">
    <location>
        <begin position="405"/>
        <end position="415"/>
    </location>
</feature>
<evidence type="ECO:0000256" key="5">
    <source>
        <dbReference type="SAM" id="MobiDB-lite"/>
    </source>
</evidence>
<feature type="region of interest" description="Disordered" evidence="5">
    <location>
        <begin position="1640"/>
        <end position="1702"/>
    </location>
</feature>
<feature type="compositionally biased region" description="Polar residues" evidence="5">
    <location>
        <begin position="1321"/>
        <end position="1334"/>
    </location>
</feature>
<evidence type="ECO:0000256" key="4">
    <source>
        <dbReference type="PROSITE-ProRule" id="PRU00175"/>
    </source>
</evidence>
<feature type="compositionally biased region" description="Low complexity" evidence="5">
    <location>
        <begin position="108"/>
        <end position="117"/>
    </location>
</feature>
<dbReference type="OrthoDB" id="8062037at2759"/>
<dbReference type="InParanoid" id="A0A317XPQ9"/>
<feature type="compositionally biased region" description="Low complexity" evidence="5">
    <location>
        <begin position="50"/>
        <end position="63"/>
    </location>
</feature>
<feature type="compositionally biased region" description="Basic residues" evidence="5">
    <location>
        <begin position="674"/>
        <end position="683"/>
    </location>
</feature>
<sequence>MPPRRPEQSGSLRPPNAGGGLSSYSRPRMYNLAGHAHSSGSLLPRSTENVAQSSSAAAGAATMGVSATEAPYLTNLESHFGRVTLTAPDNMRRKQAKEKKQKTRQRKAQTAQAAAAALAGISPSSPASAVRDAATTSSSGLLDPGRRYQAAMDDGSLSSGLSVRPAQPGMRRAYSGNQTETLASTQPSASTSHANASAISASNTTSLSARRRRASNAREDSSRPASRASGVSRPSSSASHTPLSTSERFGTHDADSTPQRQSDDRASLAQGNGAFESPTIQSHATSQPHTSLHRQNVWNDITEPDPDDLPPPFPEGASRPPDPVQPPPHSLASSDQQLIAPQPHQRVPDSPPPPFRSDPESEADEPARDPSSRITTSPPFAHDSVSTGQHTSGASCSPRPRRASASRISIVSASATESSASDGESVEATEERRAWEADIQAGLSFDVRVLREQQRRVARERALLVAARASRRSSASSINSPHPDSEAAVAVPPDSGPLGAAVPSIRLDDADQADDEAGSLDGERDAAFHGEGEATAQNRLGAENISATASDALDTLFTETSNEPPTAIDPVVSTDDAAADADVGLTHATVPLASAVTSSPVPHASNTVSIATTAPASQVPEQARAQSPQLETTVATSIRSTTSPTRQALFNEARLGLPSTLASAAATPADQRRIPARRNVHRKTNSDSRSQPRVSSWAASQNRPMSQGARLTPASTARTRILSEGGTVRGHDSDSHLPLPGRPEDTLFVVSAPPPAIKPNSSTSNLDPPSGPRDLLHARMQSNTMDNVSDGTDSEAASDDGGAESDSSMEQWLAEAAAFDALRRKEEEAAKRLEALRASPVSDSDVEEDTERHNDASMPGGFKTRRRSARLSSSPRDASRPNIPDPADLARMDRVLPKAPPPLVLGRSRGGAAYSDSSSDSTDTDEALDQYSSSEEDEQAYEEAITGDESTGAAVSIAGPVLGSKASTTSEPDLTGVHKLPPLPPRPSINEASQNTALLRGEVAHSRPISLPPAQIVGVNTGQPEQLARSLSLKAQGKLPERQISVQARTSGSQPAGVDTITASISLRAGDFEEDTASSRDLEDSDSDPAVAPAQPTSIVKPNDGVIEKRDLLRRSESDDTQRVLAEALRENLTTVEAARLSASAGSLSIGMGGISRASLEPLLQPLSSGRPRPELGSRLKDLFGQPLIATADASTSVSDTPRCKLSAGSTSPIATVAEEGPSPVKSKNQSLQRQGSSQSSKAPPRSLKPERASLDRKGSLPDRQIYSQAASQPPQPPQSLSQSSQRSSSALSGSLLERDSGVNQEQQFATDRPTVVRRASASSRAGTDATPEQQAREAALSQIAQLNSTSSARQDSLAALERLLARTGRPVTSAIPASDHRFSVQGPRQLSADVGTSSRDEVSETIVAETSRSSADRASVRLSRAGAITRGKAVAGSDSGSARIGPVVPPITYRTTGSTRPVSFVNPRSSAAPLPRGRLPAITDATRHFPPSSPSSTPTPTPSWLAYIPSEDRHRLPAPLEPDRSASGQRPSALTENSSGAASEARSTPPLRVPVSKVSQMITRFEGASQDSSSSPAKSSNAAGLTNGDVDAASIHRSAPSSALSTLLDDSRQAFSHVVTHSDEPAVFGRFDRFDNSHSSVRAEIPRREPPPPPSQRASQRVDLNPFRQSTSSQSAGVLNAAGSAAPSVSSTRPISGVSNRPVSGMDTLSLQIDEAASAWSQPVRYSVNSPMLPQATSNASPLLTVPAITAEPLGTAPGPSGRSSGLSRSPRTLAMDALTGRQNDLSPSTPPQLPSKSPLMTPERIVAESSRNGLSASIAAAQAAALARREHREGRSNSGSGSFNDADSSRHQDSSKLPRGSESTVNGLFGPTSIFSSTLERSAEQAGSRSSPVPASSSRPLPTLPPSIRSASGSRLNGAVGHTFAEGTESSANLGPSSRRLPMPPPLPNRPRSRNWLESAYSQPVRQEAVQVLGSAQPTEQRALPLIPPGSPATSATWRHQAADIDGRSDVASVAAPSTHRVTPSDERNRAGFGLTSRHAGGMPPSTSFDEPDSNSTSRLESRPAVADAEASSSAESESSEVGSSGRAGGSGQQGAPRREASLGITDFDLLVAQLEREGSHFEQLSAIGEFLGPAKRVSATEEQLASLSVGKVECDSRRVTREGKVKHKLSCVGVRIDKCNICLAQFRENQLAAILPCLHIFHEDCARQLFRRVNTCPTCRQPAF</sequence>
<gene>
    <name evidence="7" type="ORF">BCV70DRAFT_200266</name>
</gene>
<dbReference type="SMART" id="SM00184">
    <property type="entry name" value="RING"/>
    <property type="match status" value="1"/>
</dbReference>
<evidence type="ECO:0000313" key="7">
    <source>
        <dbReference type="EMBL" id="PWZ00102.1"/>
    </source>
</evidence>
<dbReference type="SUPFAM" id="SSF57850">
    <property type="entry name" value="RING/U-box"/>
    <property type="match status" value="1"/>
</dbReference>
<feature type="compositionally biased region" description="Acidic residues" evidence="5">
    <location>
        <begin position="792"/>
        <end position="803"/>
    </location>
</feature>
<feature type="compositionally biased region" description="Low complexity" evidence="5">
    <location>
        <begin position="1230"/>
        <end position="1241"/>
    </location>
</feature>
<feature type="compositionally biased region" description="Low complexity" evidence="5">
    <location>
        <begin position="188"/>
        <end position="208"/>
    </location>
</feature>
<dbReference type="InterPro" id="IPR053238">
    <property type="entry name" value="RING-H2_zinc_finger"/>
</dbReference>
<feature type="compositionally biased region" description="Low complexity" evidence="5">
    <location>
        <begin position="223"/>
        <end position="246"/>
    </location>
</feature>
<feature type="compositionally biased region" description="Basic residues" evidence="5">
    <location>
        <begin position="93"/>
        <end position="107"/>
    </location>
</feature>
<dbReference type="PANTHER" id="PTHR14155:SF627">
    <property type="entry name" value="OS06G0192800 PROTEIN"/>
    <property type="match status" value="1"/>
</dbReference>
<feature type="compositionally biased region" description="Basic and acidic residues" evidence="5">
    <location>
        <begin position="1849"/>
        <end position="1858"/>
    </location>
</feature>
<proteinExistence type="predicted"/>
<feature type="compositionally biased region" description="Basic and acidic residues" evidence="5">
    <location>
        <begin position="249"/>
        <end position="266"/>
    </location>
</feature>
<feature type="compositionally biased region" description="Polar residues" evidence="5">
    <location>
        <begin position="1454"/>
        <end position="1470"/>
    </location>
</feature>
<feature type="region of interest" description="Disordered" evidence="5">
    <location>
        <begin position="662"/>
        <end position="812"/>
    </location>
</feature>
<feature type="compositionally biased region" description="Low complexity" evidence="5">
    <location>
        <begin position="1759"/>
        <end position="1771"/>
    </location>
</feature>
<keyword evidence="2 4" id="KW-0863">Zinc-finger</keyword>
<dbReference type="PANTHER" id="PTHR14155">
    <property type="entry name" value="RING FINGER DOMAIN-CONTAINING"/>
    <property type="match status" value="1"/>
</dbReference>
<dbReference type="Pfam" id="PF13639">
    <property type="entry name" value="zf-RING_2"/>
    <property type="match status" value="1"/>
</dbReference>
<feature type="compositionally biased region" description="Polar residues" evidence="5">
    <location>
        <begin position="372"/>
        <end position="391"/>
    </location>
</feature>
<feature type="region of interest" description="Disordered" evidence="5">
    <location>
        <begin position="1827"/>
        <end position="1956"/>
    </location>
</feature>
<feature type="region of interest" description="Disordered" evidence="5">
    <location>
        <begin position="1782"/>
        <end position="1801"/>
    </location>
</feature>
<feature type="compositionally biased region" description="Acidic residues" evidence="5">
    <location>
        <begin position="922"/>
        <end position="941"/>
    </location>
</feature>
<feature type="compositionally biased region" description="Low complexity" evidence="5">
    <location>
        <begin position="466"/>
        <end position="477"/>
    </location>
</feature>
<dbReference type="Gene3D" id="3.30.40.10">
    <property type="entry name" value="Zinc/RING finger domain, C3HC4 (zinc finger)"/>
    <property type="match status" value="1"/>
</dbReference>
<feature type="compositionally biased region" description="Polar residues" evidence="5">
    <location>
        <begin position="1668"/>
        <end position="1678"/>
    </location>
</feature>
<dbReference type="GO" id="GO:0008270">
    <property type="term" value="F:zinc ion binding"/>
    <property type="evidence" value="ECO:0007669"/>
    <property type="project" value="UniProtKB-KW"/>
</dbReference>
<feature type="region of interest" description="Disordered" evidence="5">
    <location>
        <begin position="616"/>
        <end position="644"/>
    </location>
</feature>
<feature type="region of interest" description="Disordered" evidence="5">
    <location>
        <begin position="83"/>
        <end position="431"/>
    </location>
</feature>
<evidence type="ECO:0000256" key="3">
    <source>
        <dbReference type="ARBA" id="ARBA00022833"/>
    </source>
</evidence>
<feature type="compositionally biased region" description="Low complexity" evidence="5">
    <location>
        <begin position="1569"/>
        <end position="1584"/>
    </location>
</feature>
<feature type="compositionally biased region" description="Basic and acidic residues" evidence="5">
    <location>
        <begin position="1248"/>
        <end position="1261"/>
    </location>
</feature>
<keyword evidence="1" id="KW-0479">Metal-binding</keyword>
<dbReference type="STRING" id="1882483.A0A317XPQ9"/>
<feature type="compositionally biased region" description="Polar residues" evidence="5">
    <location>
        <begin position="1527"/>
        <end position="1542"/>
    </location>
</feature>
<dbReference type="InterPro" id="IPR013083">
    <property type="entry name" value="Znf_RING/FYVE/PHD"/>
</dbReference>
<feature type="compositionally biased region" description="Low complexity" evidence="5">
    <location>
        <begin position="2067"/>
        <end position="2087"/>
    </location>
</feature>
<evidence type="ECO:0000313" key="8">
    <source>
        <dbReference type="Proteomes" id="UP000246740"/>
    </source>
</evidence>
<feature type="compositionally biased region" description="Polar residues" evidence="5">
    <location>
        <begin position="38"/>
        <end position="49"/>
    </location>
</feature>
<feature type="region of interest" description="Disordered" evidence="5">
    <location>
        <begin position="466"/>
        <end position="502"/>
    </location>
</feature>
<feature type="region of interest" description="Disordered" evidence="5">
    <location>
        <begin position="1449"/>
        <end position="1556"/>
    </location>
</feature>
<feature type="compositionally biased region" description="Low complexity" evidence="5">
    <location>
        <begin position="1890"/>
        <end position="1912"/>
    </location>
</feature>
<feature type="compositionally biased region" description="Polar residues" evidence="5">
    <location>
        <begin position="1838"/>
        <end position="1848"/>
    </location>
</feature>
<feature type="compositionally biased region" description="Polar residues" evidence="5">
    <location>
        <begin position="175"/>
        <end position="187"/>
    </location>
</feature>
<dbReference type="PROSITE" id="PS50089">
    <property type="entry name" value="ZF_RING_2"/>
    <property type="match status" value="1"/>
</dbReference>
<feature type="compositionally biased region" description="Pro residues" evidence="5">
    <location>
        <begin position="309"/>
        <end position="329"/>
    </location>
</feature>
<keyword evidence="8" id="KW-1185">Reference proteome</keyword>
<feature type="compositionally biased region" description="Polar residues" evidence="5">
    <location>
        <begin position="278"/>
        <end position="299"/>
    </location>
</feature>